<reference evidence="4" key="1">
    <citation type="submission" date="2022-10" db="EMBL/GenBank/DDBJ databases">
        <title>Tapping the CABI collections for fungal endophytes: first genome assemblies for Collariella, Neodidymelliopsis, Ascochyta clinopodiicola, Didymella pomorum, Didymosphaeria variabile, Neocosmospora piperis and Neocucurbitaria cava.</title>
        <authorList>
            <person name="Hill R."/>
        </authorList>
    </citation>
    <scope>NUCLEOTIDE SEQUENCE</scope>
    <source>
        <strain evidence="4">IMI 356814</strain>
    </source>
</reference>
<dbReference type="SUPFAM" id="SSF47616">
    <property type="entry name" value="GST C-terminal domain-like"/>
    <property type="match status" value="1"/>
</dbReference>
<dbReference type="SUPFAM" id="SSF52833">
    <property type="entry name" value="Thioredoxin-like"/>
    <property type="match status" value="1"/>
</dbReference>
<proteinExistence type="inferred from homology"/>
<keyword evidence="5" id="KW-1185">Reference proteome</keyword>
<dbReference type="Gene3D" id="1.20.1050.10">
    <property type="match status" value="1"/>
</dbReference>
<dbReference type="AlphaFoldDB" id="A0A9W8Y8K5"/>
<evidence type="ECO:0000256" key="1">
    <source>
        <dbReference type="ARBA" id="ARBA00007409"/>
    </source>
</evidence>
<dbReference type="InterPro" id="IPR036282">
    <property type="entry name" value="Glutathione-S-Trfase_C_sf"/>
</dbReference>
<comment type="similarity">
    <text evidence="1">Belongs to the GST superfamily.</text>
</comment>
<dbReference type="InterPro" id="IPR036249">
    <property type="entry name" value="Thioredoxin-like_sf"/>
</dbReference>
<dbReference type="OrthoDB" id="422574at2759"/>
<evidence type="ECO:0000313" key="4">
    <source>
        <dbReference type="EMBL" id="KAJ4370713.1"/>
    </source>
</evidence>
<gene>
    <name evidence="4" type="primary">URE2_2</name>
    <name evidence="4" type="ORF">N0V83_005234</name>
</gene>
<dbReference type="InterPro" id="IPR010987">
    <property type="entry name" value="Glutathione-S-Trfase_C-like"/>
</dbReference>
<feature type="domain" description="GST C-terminal" evidence="3">
    <location>
        <begin position="91"/>
        <end position="220"/>
    </location>
</feature>
<evidence type="ECO:0000259" key="2">
    <source>
        <dbReference type="PROSITE" id="PS50404"/>
    </source>
</evidence>
<dbReference type="SFLD" id="SFLDG00358">
    <property type="entry name" value="Main_(cytGST)"/>
    <property type="match status" value="1"/>
</dbReference>
<dbReference type="CDD" id="cd03048">
    <property type="entry name" value="GST_N_Ure2p_like"/>
    <property type="match status" value="1"/>
</dbReference>
<dbReference type="InterPro" id="IPR040079">
    <property type="entry name" value="Glutathione_S-Trfase"/>
</dbReference>
<dbReference type="GO" id="GO:0004364">
    <property type="term" value="F:glutathione transferase activity"/>
    <property type="evidence" value="ECO:0007669"/>
    <property type="project" value="UniProtKB-EC"/>
</dbReference>
<protein>
    <submittedName>
        <fullName evidence="4">Glutathione S- transferase, nitrogen catabolite repression regulator</fullName>
        <ecNumber evidence="4">2.5.1.18</ecNumber>
    </submittedName>
</protein>
<dbReference type="Pfam" id="PF14497">
    <property type="entry name" value="GST_C_3"/>
    <property type="match status" value="1"/>
</dbReference>
<evidence type="ECO:0000313" key="5">
    <source>
        <dbReference type="Proteomes" id="UP001140560"/>
    </source>
</evidence>
<evidence type="ECO:0000259" key="3">
    <source>
        <dbReference type="PROSITE" id="PS50405"/>
    </source>
</evidence>
<accession>A0A9W8Y8K5</accession>
<keyword evidence="4" id="KW-0808">Transferase</keyword>
<name>A0A9W8Y8K5_9PLEO</name>
<dbReference type="InterPro" id="IPR004045">
    <property type="entry name" value="Glutathione_S-Trfase_N"/>
</dbReference>
<comment type="caution">
    <text evidence="4">The sequence shown here is derived from an EMBL/GenBank/DDBJ whole genome shotgun (WGS) entry which is preliminary data.</text>
</comment>
<dbReference type="PANTHER" id="PTHR44051:SF3">
    <property type="entry name" value="TRANSCRIPTIONAL REGULATOR URE2"/>
    <property type="match status" value="1"/>
</dbReference>
<dbReference type="InterPro" id="IPR004046">
    <property type="entry name" value="GST_C"/>
</dbReference>
<dbReference type="Gene3D" id="3.40.30.10">
    <property type="entry name" value="Glutaredoxin"/>
    <property type="match status" value="1"/>
</dbReference>
<dbReference type="PROSITE" id="PS50405">
    <property type="entry name" value="GST_CTER"/>
    <property type="match status" value="1"/>
</dbReference>
<dbReference type="PROSITE" id="PS50404">
    <property type="entry name" value="GST_NTER"/>
    <property type="match status" value="1"/>
</dbReference>
<dbReference type="EC" id="2.5.1.18" evidence="4"/>
<dbReference type="SFLD" id="SFLDS00019">
    <property type="entry name" value="Glutathione_Transferase_(cytos"/>
    <property type="match status" value="1"/>
</dbReference>
<dbReference type="Pfam" id="PF02798">
    <property type="entry name" value="GST_N"/>
    <property type="match status" value="1"/>
</dbReference>
<dbReference type="PANTHER" id="PTHR44051">
    <property type="entry name" value="GLUTATHIONE S-TRANSFERASE-RELATED"/>
    <property type="match status" value="1"/>
</dbReference>
<organism evidence="4 5">
    <name type="scientific">Neocucurbitaria cava</name>
    <dbReference type="NCBI Taxonomy" id="798079"/>
    <lineage>
        <taxon>Eukaryota</taxon>
        <taxon>Fungi</taxon>
        <taxon>Dikarya</taxon>
        <taxon>Ascomycota</taxon>
        <taxon>Pezizomycotina</taxon>
        <taxon>Dothideomycetes</taxon>
        <taxon>Pleosporomycetidae</taxon>
        <taxon>Pleosporales</taxon>
        <taxon>Pleosporineae</taxon>
        <taxon>Cucurbitariaceae</taxon>
        <taxon>Neocucurbitaria</taxon>
    </lineage>
</organism>
<sequence>MSTTPVELWAHWGAPNPWKVCMVLETLAIPYVLHFLELPEAKQESYTDLNPNGRLPTLKDPNTGLVLWESGAIIQYLIDQYDTDEKISYKSFPEKYMTQQWLAFQISGQGPYYGQATWFARFHPDRLPSATDRYVNEILRVISVLELGLQRNGTGWLVGDKCTYADLSFRTWAAVGEGLLKEVGRWEGVEEKYPGYREWLGRMDGLEGVRRIQERMARGREEHGLR</sequence>
<dbReference type="Proteomes" id="UP001140560">
    <property type="component" value="Unassembled WGS sequence"/>
</dbReference>
<dbReference type="EMBL" id="JAPEUY010000008">
    <property type="protein sequence ID" value="KAJ4370713.1"/>
    <property type="molecule type" value="Genomic_DNA"/>
</dbReference>
<feature type="domain" description="GST N-terminal" evidence="2">
    <location>
        <begin position="4"/>
        <end position="85"/>
    </location>
</feature>